<evidence type="ECO:0000259" key="2">
    <source>
        <dbReference type="PROSITE" id="PS50110"/>
    </source>
</evidence>
<evidence type="ECO:0000256" key="1">
    <source>
        <dbReference type="PROSITE-ProRule" id="PRU00169"/>
    </source>
</evidence>
<dbReference type="PANTHER" id="PTHR37299:SF1">
    <property type="entry name" value="STAGE 0 SPORULATION PROTEIN A HOMOLOG"/>
    <property type="match status" value="1"/>
</dbReference>
<dbReference type="Gene3D" id="3.40.50.2300">
    <property type="match status" value="1"/>
</dbReference>
<dbReference type="Pfam" id="PF04397">
    <property type="entry name" value="LytTR"/>
    <property type="match status" value="1"/>
</dbReference>
<dbReference type="Proteomes" id="UP000192727">
    <property type="component" value="Chromosome"/>
</dbReference>
<evidence type="ECO:0000313" key="5">
    <source>
        <dbReference type="Proteomes" id="UP000192727"/>
    </source>
</evidence>
<dbReference type="SMART" id="SM00448">
    <property type="entry name" value="REC"/>
    <property type="match status" value="1"/>
</dbReference>
<dbReference type="Pfam" id="PF00072">
    <property type="entry name" value="Response_reg"/>
    <property type="match status" value="1"/>
</dbReference>
<evidence type="ECO:0000259" key="3">
    <source>
        <dbReference type="PROSITE" id="PS50930"/>
    </source>
</evidence>
<dbReference type="PROSITE" id="PS50930">
    <property type="entry name" value="HTH_LYTTR"/>
    <property type="match status" value="1"/>
</dbReference>
<dbReference type="InterPro" id="IPR001789">
    <property type="entry name" value="Sig_transdc_resp-reg_receiver"/>
</dbReference>
<dbReference type="AlphaFoldDB" id="A0A1V0UVW9"/>
<feature type="domain" description="HTH LytTR-type" evidence="3">
    <location>
        <begin position="168"/>
        <end position="267"/>
    </location>
</feature>
<evidence type="ECO:0008006" key="6">
    <source>
        <dbReference type="Google" id="ProtNLM"/>
    </source>
</evidence>
<feature type="domain" description="Response regulatory" evidence="2">
    <location>
        <begin position="35"/>
        <end position="157"/>
    </location>
</feature>
<dbReference type="SUPFAM" id="SSF52172">
    <property type="entry name" value="CheY-like"/>
    <property type="match status" value="1"/>
</dbReference>
<sequence>MLNMNRFRKNELALEGKIEVEWKYFSRERWSSLLRVAVCDDEEEIHQQLQQFFSQFSENESYTFEVNYFYSGEALLQYYKEYGRYTFHFLILDVEMKGMNGIETALKIRSLPDKDVQIIFLTSYPQYMIDSFNVQPFQYLIKPVSYERFETQIAKLCDYIHSVIQRYVVVKTNTEQIVLRASDIIAIEKVDKKHLELITMEQRFAAVSTLAEFSIKLDASFYQIYRSIIINLEHVHKFTATTVVMSNKDKFPLARSKGKGIKEAYARYRIAQFNERG</sequence>
<protein>
    <recommendedName>
        <fullName evidence="6">Two-component response regulator LytS-like protein</fullName>
    </recommendedName>
</protein>
<dbReference type="InterPro" id="IPR007492">
    <property type="entry name" value="LytTR_DNA-bd_dom"/>
</dbReference>
<name>A0A1V0UVW9_9BACL</name>
<reference evidence="4 5" key="1">
    <citation type="submission" date="2017-03" db="EMBL/GenBank/DDBJ databases">
        <title>Paenibacillus larvae genome sequencing.</title>
        <authorList>
            <person name="Dingman D.W."/>
        </authorList>
    </citation>
    <scope>NUCLEOTIDE SEQUENCE [LARGE SCALE GENOMIC DNA]</scope>
    <source>
        <strain evidence="4 5">SAG 10367</strain>
    </source>
</reference>
<dbReference type="PROSITE" id="PS50110">
    <property type="entry name" value="RESPONSE_REGULATORY"/>
    <property type="match status" value="1"/>
</dbReference>
<evidence type="ECO:0000313" key="4">
    <source>
        <dbReference type="EMBL" id="ARF69344.1"/>
    </source>
</evidence>
<feature type="modified residue" description="4-aspartylphosphate" evidence="1">
    <location>
        <position position="93"/>
    </location>
</feature>
<accession>A0A1V0UVW9</accession>
<dbReference type="SMART" id="SM00850">
    <property type="entry name" value="LytTR"/>
    <property type="match status" value="1"/>
</dbReference>
<dbReference type="GO" id="GO:0003677">
    <property type="term" value="F:DNA binding"/>
    <property type="evidence" value="ECO:0007669"/>
    <property type="project" value="InterPro"/>
</dbReference>
<proteinExistence type="predicted"/>
<dbReference type="PANTHER" id="PTHR37299">
    <property type="entry name" value="TRANSCRIPTIONAL REGULATOR-RELATED"/>
    <property type="match status" value="1"/>
</dbReference>
<dbReference type="Gene3D" id="2.40.50.1020">
    <property type="entry name" value="LytTr DNA-binding domain"/>
    <property type="match status" value="1"/>
</dbReference>
<dbReference type="GO" id="GO:0000156">
    <property type="term" value="F:phosphorelay response regulator activity"/>
    <property type="evidence" value="ECO:0007669"/>
    <property type="project" value="InterPro"/>
</dbReference>
<gene>
    <name evidence="4" type="ORF">B7C51_18300</name>
</gene>
<dbReference type="InterPro" id="IPR011006">
    <property type="entry name" value="CheY-like_superfamily"/>
</dbReference>
<dbReference type="EMBL" id="CP020557">
    <property type="protein sequence ID" value="ARF69344.1"/>
    <property type="molecule type" value="Genomic_DNA"/>
</dbReference>
<organism evidence="4 5">
    <name type="scientific">Paenibacillus larvae subsp. pulvifaciens</name>
    <dbReference type="NCBI Taxonomy" id="1477"/>
    <lineage>
        <taxon>Bacteria</taxon>
        <taxon>Bacillati</taxon>
        <taxon>Bacillota</taxon>
        <taxon>Bacilli</taxon>
        <taxon>Bacillales</taxon>
        <taxon>Paenibacillaceae</taxon>
        <taxon>Paenibacillus</taxon>
    </lineage>
</organism>
<keyword evidence="1" id="KW-0597">Phosphoprotein</keyword>
<dbReference type="InterPro" id="IPR046947">
    <property type="entry name" value="LytR-like"/>
</dbReference>